<dbReference type="NCBIfam" id="TIGR01126">
    <property type="entry name" value="pdi_dom"/>
    <property type="match status" value="2"/>
</dbReference>
<evidence type="ECO:0000256" key="11">
    <source>
        <dbReference type="PIRSR" id="PIRSR605792-51"/>
    </source>
</evidence>
<keyword evidence="6" id="KW-0677">Repeat</keyword>
<dbReference type="GO" id="GO:0006457">
    <property type="term" value="P:protein folding"/>
    <property type="evidence" value="ECO:0007669"/>
    <property type="project" value="TreeGrafter"/>
</dbReference>
<dbReference type="GO" id="GO:0003756">
    <property type="term" value="F:protein disulfide isomerase activity"/>
    <property type="evidence" value="ECO:0007669"/>
    <property type="project" value="UniProtKB-EC"/>
</dbReference>
<dbReference type="NCBIfam" id="TIGR01130">
    <property type="entry name" value="ER_PDI_fam"/>
    <property type="match status" value="1"/>
</dbReference>
<dbReference type="Pfam" id="PF13848">
    <property type="entry name" value="Thioredoxin_6"/>
    <property type="match status" value="1"/>
</dbReference>
<comment type="catalytic activity">
    <reaction evidence="1 13">
        <text>Catalyzes the rearrangement of -S-S- bonds in proteins.</text>
        <dbReference type="EC" id="5.3.4.1"/>
    </reaction>
</comment>
<feature type="domain" description="Thioredoxin" evidence="14">
    <location>
        <begin position="9"/>
        <end position="125"/>
    </location>
</feature>
<feature type="domain" description="Thioredoxin" evidence="14">
    <location>
        <begin position="350"/>
        <end position="476"/>
    </location>
</feature>
<dbReference type="FunFam" id="3.40.30.10:FF:000077">
    <property type="entry name" value="Protein disulfide-isomerase"/>
    <property type="match status" value="1"/>
</dbReference>
<protein>
    <recommendedName>
        <fullName evidence="13">Protein disulfide-isomerase</fullName>
        <ecNumber evidence="13">5.3.4.1</ecNumber>
    </recommendedName>
</protein>
<evidence type="ECO:0000259" key="14">
    <source>
        <dbReference type="PROSITE" id="PS51352"/>
    </source>
</evidence>
<evidence type="ECO:0000256" key="13">
    <source>
        <dbReference type="RuleBase" id="RU361130"/>
    </source>
</evidence>
<dbReference type="GO" id="GO:0042470">
    <property type="term" value="C:melanosome"/>
    <property type="evidence" value="ECO:0007669"/>
    <property type="project" value="UniProtKB-SubCell"/>
</dbReference>
<feature type="disulfide bond" description="Redox-active" evidence="11">
    <location>
        <begin position="49"/>
        <end position="52"/>
    </location>
</feature>
<name>A0A553Q8V9_9TELE</name>
<gene>
    <name evidence="15" type="ORF">DNTS_012142</name>
</gene>
<dbReference type="OrthoDB" id="427280at2759"/>
<dbReference type="CDD" id="cd02961">
    <property type="entry name" value="PDI_a_family"/>
    <property type="match status" value="1"/>
</dbReference>
<keyword evidence="8 11" id="KW-1015">Disulfide bond</keyword>
<dbReference type="GO" id="GO:0034976">
    <property type="term" value="P:response to endoplasmic reticulum stress"/>
    <property type="evidence" value="ECO:0007669"/>
    <property type="project" value="TreeGrafter"/>
</dbReference>
<dbReference type="InterPro" id="IPR005788">
    <property type="entry name" value="PDI_thioredoxin-like_dom"/>
</dbReference>
<evidence type="ECO:0000256" key="8">
    <source>
        <dbReference type="ARBA" id="ARBA00023157"/>
    </source>
</evidence>
<dbReference type="EMBL" id="SRMA01026222">
    <property type="protein sequence ID" value="TRY86365.1"/>
    <property type="molecule type" value="Genomic_DNA"/>
</dbReference>
<evidence type="ECO:0000256" key="2">
    <source>
        <dbReference type="ARBA" id="ARBA00004223"/>
    </source>
</evidence>
<comment type="similarity">
    <text evidence="4 12">Belongs to the protein disulfide isomerase family.</text>
</comment>
<dbReference type="Gene3D" id="3.40.30.10">
    <property type="entry name" value="Glutaredoxin"/>
    <property type="match status" value="4"/>
</dbReference>
<dbReference type="SUPFAM" id="SSF52833">
    <property type="entry name" value="Thioredoxin-like"/>
    <property type="match status" value="3"/>
</dbReference>
<comment type="caution">
    <text evidence="15">The sequence shown here is derived from an EMBL/GenBank/DDBJ whole genome shotgun (WGS) entry which is preliminary data.</text>
</comment>
<evidence type="ECO:0000256" key="7">
    <source>
        <dbReference type="ARBA" id="ARBA00022824"/>
    </source>
</evidence>
<sequence length="488" mass="54741">MRLYLFIISLVLSVWPAGCSDVLELGDSDFDRRAGPHDTLLVEFFAPWCGHCQRLAPEYEAAATKLKGTLPLAKVDCTENSETCERFGVNGYPTLKIFHNGEEAGSYDGPRTADGIVSYMKKQAGPSSVALLSEAGLDSFVDSYDASVVGFFSGQDSTELAEFLKVSSALRDSYRFAHATDLATGLKYGVDGESVLLFRPPRLSSKFEESVLKFTESISISTLRTFIKDNIFGLCPHLTTETRDTLRQSDLLTAFYNVDYLRNPKGTNYWRNRIMKVATQFQGRGLRFAVADRQEFQDELEEEFGIGSSEGGDVPLVTIRTFAGHKYTMQEEFTRDGKSLEKFLEDYFANKLKKYVKSEAIPEFNDGPVKVVVSHTFDEIVNNPEKDVLVEFYAPWCGHCKNLEPKYKELAEKLSGDPNIIIAKMDATANDVPPNYDVQGFPTIYFVPSGQKDHPHLYDGGREVSDFITYLKKEATNPLILDETRDEL</sequence>
<dbReference type="CDD" id="cd02995">
    <property type="entry name" value="PDI_a_PDI_a'_C"/>
    <property type="match status" value="1"/>
</dbReference>
<evidence type="ECO:0000256" key="3">
    <source>
        <dbReference type="ARBA" id="ARBA00004319"/>
    </source>
</evidence>
<feature type="disulfide bond" description="Redox-active" evidence="11">
    <location>
        <begin position="397"/>
        <end position="400"/>
    </location>
</feature>
<dbReference type="GO" id="GO:0005788">
    <property type="term" value="C:endoplasmic reticulum lumen"/>
    <property type="evidence" value="ECO:0007669"/>
    <property type="project" value="UniProtKB-SubCell"/>
</dbReference>
<evidence type="ECO:0000256" key="9">
    <source>
        <dbReference type="ARBA" id="ARBA00023235"/>
    </source>
</evidence>
<evidence type="ECO:0000313" key="15">
    <source>
        <dbReference type="EMBL" id="TRY86365.1"/>
    </source>
</evidence>
<keyword evidence="7" id="KW-0256">Endoplasmic reticulum</keyword>
<dbReference type="EC" id="5.3.4.1" evidence="13"/>
<dbReference type="FunFam" id="3.40.30.10:FF:000045">
    <property type="entry name" value="Disulfide-isomerase A3"/>
    <property type="match status" value="1"/>
</dbReference>
<dbReference type="InterPro" id="IPR041868">
    <property type="entry name" value="PDIA3_PDI_b"/>
</dbReference>
<keyword evidence="5 13" id="KW-0732">Signal</keyword>
<comment type="subcellular location">
    <subcellularLocation>
        <location evidence="3">Endoplasmic reticulum lumen</location>
    </subcellularLocation>
    <subcellularLocation>
        <location evidence="2">Melanosome</location>
    </subcellularLocation>
</comment>
<reference evidence="15 16" key="1">
    <citation type="journal article" date="2019" name="Sci. Data">
        <title>Hybrid genome assembly and annotation of Danionella translucida.</title>
        <authorList>
            <person name="Kadobianskyi M."/>
            <person name="Schulze L."/>
            <person name="Schuelke M."/>
            <person name="Judkewitz B."/>
        </authorList>
    </citation>
    <scope>NUCLEOTIDE SEQUENCE [LARGE SCALE GENOMIC DNA]</scope>
    <source>
        <strain evidence="15 16">Bolton</strain>
    </source>
</reference>
<accession>A0A553Q8V9</accession>
<feature type="chain" id="PRO_5022263257" description="Protein disulfide-isomerase" evidence="13">
    <location>
        <begin position="20"/>
        <end position="488"/>
    </location>
</feature>
<feature type="signal peptide" evidence="13">
    <location>
        <begin position="1"/>
        <end position="19"/>
    </location>
</feature>
<dbReference type="AlphaFoldDB" id="A0A553Q8V9"/>
<dbReference type="FunFam" id="3.40.30.10:FF:000017">
    <property type="entry name" value="Protein disulfide-isomerase A4"/>
    <property type="match status" value="1"/>
</dbReference>
<dbReference type="Proteomes" id="UP000316079">
    <property type="component" value="Unassembled WGS sequence"/>
</dbReference>
<dbReference type="GO" id="GO:0009986">
    <property type="term" value="C:cell surface"/>
    <property type="evidence" value="ECO:0007669"/>
    <property type="project" value="TreeGrafter"/>
</dbReference>
<evidence type="ECO:0000256" key="10">
    <source>
        <dbReference type="ARBA" id="ARBA00023284"/>
    </source>
</evidence>
<evidence type="ECO:0000313" key="16">
    <source>
        <dbReference type="Proteomes" id="UP000316079"/>
    </source>
</evidence>
<dbReference type="InterPro" id="IPR005792">
    <property type="entry name" value="Prot_disulphide_isomerase"/>
</dbReference>
<dbReference type="CDD" id="cd03073">
    <property type="entry name" value="PDI_b'_ERp72_ERp57"/>
    <property type="match status" value="1"/>
</dbReference>
<dbReference type="CDD" id="cd03069">
    <property type="entry name" value="PDI_b_ERp57"/>
    <property type="match status" value="1"/>
</dbReference>
<keyword evidence="16" id="KW-1185">Reference proteome</keyword>
<organism evidence="15 16">
    <name type="scientific">Danionella cerebrum</name>
    <dbReference type="NCBI Taxonomy" id="2873325"/>
    <lineage>
        <taxon>Eukaryota</taxon>
        <taxon>Metazoa</taxon>
        <taxon>Chordata</taxon>
        <taxon>Craniata</taxon>
        <taxon>Vertebrata</taxon>
        <taxon>Euteleostomi</taxon>
        <taxon>Actinopterygii</taxon>
        <taxon>Neopterygii</taxon>
        <taxon>Teleostei</taxon>
        <taxon>Ostariophysi</taxon>
        <taxon>Cypriniformes</taxon>
        <taxon>Danionidae</taxon>
        <taxon>Danioninae</taxon>
        <taxon>Danionella</taxon>
    </lineage>
</organism>
<dbReference type="PRINTS" id="PR00421">
    <property type="entry name" value="THIOREDOXIN"/>
</dbReference>
<dbReference type="PANTHER" id="PTHR18929:SF45">
    <property type="entry name" value="PROTEIN DISULFIDE-ISOMERASE"/>
    <property type="match status" value="1"/>
</dbReference>
<evidence type="ECO:0000256" key="12">
    <source>
        <dbReference type="RuleBase" id="RU004208"/>
    </source>
</evidence>
<dbReference type="FunFam" id="3.40.30.10:FF:000054">
    <property type="entry name" value="Disulfide-isomerase A3"/>
    <property type="match status" value="1"/>
</dbReference>
<dbReference type="PANTHER" id="PTHR18929">
    <property type="entry name" value="PROTEIN DISULFIDE ISOMERASE"/>
    <property type="match status" value="1"/>
</dbReference>
<dbReference type="STRING" id="623744.A0A553Q8V9"/>
<evidence type="ECO:0000256" key="4">
    <source>
        <dbReference type="ARBA" id="ARBA00006347"/>
    </source>
</evidence>
<dbReference type="PROSITE" id="PS51352">
    <property type="entry name" value="THIOREDOXIN_2"/>
    <property type="match status" value="2"/>
</dbReference>
<dbReference type="Pfam" id="PF00085">
    <property type="entry name" value="Thioredoxin"/>
    <property type="match status" value="2"/>
</dbReference>
<proteinExistence type="inferred from homology"/>
<dbReference type="InterPro" id="IPR036249">
    <property type="entry name" value="Thioredoxin-like_sf"/>
</dbReference>
<dbReference type="PROSITE" id="PS00194">
    <property type="entry name" value="THIOREDOXIN_1"/>
    <property type="match status" value="2"/>
</dbReference>
<evidence type="ECO:0000256" key="6">
    <source>
        <dbReference type="ARBA" id="ARBA00022737"/>
    </source>
</evidence>
<evidence type="ECO:0000256" key="1">
    <source>
        <dbReference type="ARBA" id="ARBA00001182"/>
    </source>
</evidence>
<keyword evidence="9 13" id="KW-0413">Isomerase</keyword>
<dbReference type="InterPro" id="IPR017937">
    <property type="entry name" value="Thioredoxin_CS"/>
</dbReference>
<keyword evidence="10 11" id="KW-0676">Redox-active center</keyword>
<dbReference type="InterPro" id="IPR013766">
    <property type="entry name" value="Thioredoxin_domain"/>
</dbReference>
<evidence type="ECO:0000256" key="5">
    <source>
        <dbReference type="ARBA" id="ARBA00022729"/>
    </source>
</evidence>